<feature type="domain" description="EF-hand" evidence="6">
    <location>
        <begin position="341"/>
        <end position="376"/>
    </location>
</feature>
<evidence type="ECO:0000256" key="2">
    <source>
        <dbReference type="ARBA" id="ARBA00022723"/>
    </source>
</evidence>
<dbReference type="Pfam" id="PF13499">
    <property type="entry name" value="EF-hand_7"/>
    <property type="match status" value="1"/>
</dbReference>
<feature type="region of interest" description="Disordered" evidence="5">
    <location>
        <begin position="170"/>
        <end position="196"/>
    </location>
</feature>
<dbReference type="AlphaFoldDB" id="B8BJ15"/>
<evidence type="ECO:0000256" key="1">
    <source>
        <dbReference type="ARBA" id="ARBA00003291"/>
    </source>
</evidence>
<dbReference type="InterPro" id="IPR011992">
    <property type="entry name" value="EF-hand-dom_pair"/>
</dbReference>
<keyword evidence="2" id="KW-0479">Metal-binding</keyword>
<reference evidence="7 8" key="1">
    <citation type="journal article" date="2005" name="PLoS Biol.">
        <title>The genomes of Oryza sativa: a history of duplications.</title>
        <authorList>
            <person name="Yu J."/>
            <person name="Wang J."/>
            <person name="Lin W."/>
            <person name="Li S."/>
            <person name="Li H."/>
            <person name="Zhou J."/>
            <person name="Ni P."/>
            <person name="Dong W."/>
            <person name="Hu S."/>
            <person name="Zeng C."/>
            <person name="Zhang J."/>
            <person name="Zhang Y."/>
            <person name="Li R."/>
            <person name="Xu Z."/>
            <person name="Li S."/>
            <person name="Li X."/>
            <person name="Zheng H."/>
            <person name="Cong L."/>
            <person name="Lin L."/>
            <person name="Yin J."/>
            <person name="Geng J."/>
            <person name="Li G."/>
            <person name="Shi J."/>
            <person name="Liu J."/>
            <person name="Lv H."/>
            <person name="Li J."/>
            <person name="Wang J."/>
            <person name="Deng Y."/>
            <person name="Ran L."/>
            <person name="Shi X."/>
            <person name="Wang X."/>
            <person name="Wu Q."/>
            <person name="Li C."/>
            <person name="Ren X."/>
            <person name="Wang J."/>
            <person name="Wang X."/>
            <person name="Li D."/>
            <person name="Liu D."/>
            <person name="Zhang X."/>
            <person name="Ji Z."/>
            <person name="Zhao W."/>
            <person name="Sun Y."/>
            <person name="Zhang Z."/>
            <person name="Bao J."/>
            <person name="Han Y."/>
            <person name="Dong L."/>
            <person name="Ji J."/>
            <person name="Chen P."/>
            <person name="Wu S."/>
            <person name="Liu J."/>
            <person name="Xiao Y."/>
            <person name="Bu D."/>
            <person name="Tan J."/>
            <person name="Yang L."/>
            <person name="Ye C."/>
            <person name="Zhang J."/>
            <person name="Xu J."/>
            <person name="Zhou Y."/>
            <person name="Yu Y."/>
            <person name="Zhang B."/>
            <person name="Zhuang S."/>
            <person name="Wei H."/>
            <person name="Liu B."/>
            <person name="Lei M."/>
            <person name="Yu H."/>
            <person name="Li Y."/>
            <person name="Xu H."/>
            <person name="Wei S."/>
            <person name="He X."/>
            <person name="Fang L."/>
            <person name="Zhang Z."/>
            <person name="Zhang Y."/>
            <person name="Huang X."/>
            <person name="Su Z."/>
            <person name="Tong W."/>
            <person name="Li J."/>
            <person name="Tong Z."/>
            <person name="Li S."/>
            <person name="Ye J."/>
            <person name="Wang L."/>
            <person name="Fang L."/>
            <person name="Lei T."/>
            <person name="Chen C."/>
            <person name="Chen H."/>
            <person name="Xu Z."/>
            <person name="Li H."/>
            <person name="Huang H."/>
            <person name="Zhang F."/>
            <person name="Xu H."/>
            <person name="Li N."/>
            <person name="Zhao C."/>
            <person name="Li S."/>
            <person name="Dong L."/>
            <person name="Huang Y."/>
            <person name="Li L."/>
            <person name="Xi Y."/>
            <person name="Qi Q."/>
            <person name="Li W."/>
            <person name="Zhang B."/>
            <person name="Hu W."/>
            <person name="Zhang Y."/>
            <person name="Tian X."/>
            <person name="Jiao Y."/>
            <person name="Liang X."/>
            <person name="Jin J."/>
            <person name="Gao L."/>
            <person name="Zheng W."/>
            <person name="Hao B."/>
            <person name="Liu S."/>
            <person name="Wang W."/>
            <person name="Yuan L."/>
            <person name="Cao M."/>
            <person name="McDermott J."/>
            <person name="Samudrala R."/>
            <person name="Wang J."/>
            <person name="Wong G.K."/>
            <person name="Yang H."/>
        </authorList>
    </citation>
    <scope>NUCLEOTIDE SEQUENCE [LARGE SCALE GENOMIC DNA]</scope>
    <source>
        <strain evidence="8">cv. 93-11</strain>
    </source>
</reference>
<dbReference type="SUPFAM" id="SSF47473">
    <property type="entry name" value="EF-hand"/>
    <property type="match status" value="1"/>
</dbReference>
<accession>B8BJ15</accession>
<evidence type="ECO:0000259" key="6">
    <source>
        <dbReference type="PROSITE" id="PS50222"/>
    </source>
</evidence>
<evidence type="ECO:0000256" key="3">
    <source>
        <dbReference type="ARBA" id="ARBA00022737"/>
    </source>
</evidence>
<dbReference type="InterPro" id="IPR018247">
    <property type="entry name" value="EF_Hand_1_Ca_BS"/>
</dbReference>
<dbReference type="Proteomes" id="UP000007015">
    <property type="component" value="Chromosome 11"/>
</dbReference>
<comment type="function">
    <text evidence="1">Potential calcium sensor.</text>
</comment>
<protein>
    <recommendedName>
        <fullName evidence="6">EF-hand domain-containing protein</fullName>
    </recommendedName>
</protein>
<evidence type="ECO:0000313" key="7">
    <source>
        <dbReference type="EMBL" id="EEC67650.1"/>
    </source>
</evidence>
<dbReference type="Gene3D" id="1.10.238.10">
    <property type="entry name" value="EF-hand"/>
    <property type="match status" value="1"/>
</dbReference>
<proteinExistence type="predicted"/>
<dbReference type="Gramene" id="BGIOSGA034770-TA">
    <property type="protein sequence ID" value="BGIOSGA034770-PA"/>
    <property type="gene ID" value="BGIOSGA034770"/>
</dbReference>
<gene>
    <name evidence="7" type="ORF">OsI_35060</name>
</gene>
<dbReference type="PROSITE" id="PS50222">
    <property type="entry name" value="EF_HAND_2"/>
    <property type="match status" value="2"/>
</dbReference>
<dbReference type="EMBL" id="CM000136">
    <property type="protein sequence ID" value="EEC67650.1"/>
    <property type="molecule type" value="Genomic_DNA"/>
</dbReference>
<feature type="region of interest" description="Disordered" evidence="5">
    <location>
        <begin position="227"/>
        <end position="296"/>
    </location>
</feature>
<sequence length="412" mass="43656">MAQELHCKYADLTLWNQNGIAANVCLDHYKLGRNGEDYPEGAASKKLCRNGFTTYMQAGPEPSVRQNDYTLNEAEDVVVDEHLRLEERDELVGAMRQELVSPAVESRVQKRFDPSGAGLGEGDEEDVGGACQRARTAEPMATQGRRCRSAAAAEEIARLAAVEEDMTTALAPTTAVGGEGDSATVAPSRREGKRGSDLDRSIYNSLVLKLSISKDIAIMKLAHLFGSSSSSSSSKKENKVSSKKRRSGAKSCSFGSTTSSSSLAASSSDDSAATTPRSVLPTSAAASSSGTKKPAAAAVTREDLEVALRRIVSSKEELAAMLAEADYAGELVLEEIAAAAADEGELKETFAVFDADGDGRISAEELRAVLASLGDELCSVDDCRRMIGGVDTDGDGFVCFDEFARMMMCGRA</sequence>
<dbReference type="CDD" id="cd00051">
    <property type="entry name" value="EFh"/>
    <property type="match status" value="1"/>
</dbReference>
<feature type="compositionally biased region" description="Low complexity" evidence="5">
    <location>
        <begin position="256"/>
        <end position="296"/>
    </location>
</feature>
<dbReference type="PROSITE" id="PS00018">
    <property type="entry name" value="EF_HAND_1"/>
    <property type="match status" value="2"/>
</dbReference>
<dbReference type="SMART" id="SM00054">
    <property type="entry name" value="EFh"/>
    <property type="match status" value="2"/>
</dbReference>
<keyword evidence="8" id="KW-1185">Reference proteome</keyword>
<keyword evidence="4" id="KW-0106">Calcium</keyword>
<dbReference type="STRING" id="39946.B8BJ15"/>
<evidence type="ECO:0000256" key="5">
    <source>
        <dbReference type="SAM" id="MobiDB-lite"/>
    </source>
</evidence>
<dbReference type="InterPro" id="IPR039647">
    <property type="entry name" value="EF_hand_pair_protein_CML-like"/>
</dbReference>
<dbReference type="FunFam" id="1.10.238.10:FF:000411">
    <property type="entry name" value="Os12g0138050 protein"/>
    <property type="match status" value="1"/>
</dbReference>
<dbReference type="GO" id="GO:0005509">
    <property type="term" value="F:calcium ion binding"/>
    <property type="evidence" value="ECO:0007669"/>
    <property type="project" value="InterPro"/>
</dbReference>
<name>B8BJ15_ORYSI</name>
<dbReference type="PANTHER" id="PTHR10891">
    <property type="entry name" value="EF-HAND CALCIUM-BINDING DOMAIN CONTAINING PROTEIN"/>
    <property type="match status" value="1"/>
</dbReference>
<evidence type="ECO:0000313" key="8">
    <source>
        <dbReference type="Proteomes" id="UP000007015"/>
    </source>
</evidence>
<feature type="domain" description="EF-hand" evidence="6">
    <location>
        <begin position="378"/>
        <end position="412"/>
    </location>
</feature>
<dbReference type="InterPro" id="IPR002048">
    <property type="entry name" value="EF_hand_dom"/>
</dbReference>
<organism evidence="7 8">
    <name type="scientific">Oryza sativa subsp. indica</name>
    <name type="common">Rice</name>
    <dbReference type="NCBI Taxonomy" id="39946"/>
    <lineage>
        <taxon>Eukaryota</taxon>
        <taxon>Viridiplantae</taxon>
        <taxon>Streptophyta</taxon>
        <taxon>Embryophyta</taxon>
        <taxon>Tracheophyta</taxon>
        <taxon>Spermatophyta</taxon>
        <taxon>Magnoliopsida</taxon>
        <taxon>Liliopsida</taxon>
        <taxon>Poales</taxon>
        <taxon>Poaceae</taxon>
        <taxon>BOP clade</taxon>
        <taxon>Oryzoideae</taxon>
        <taxon>Oryzeae</taxon>
        <taxon>Oryzinae</taxon>
        <taxon>Oryza</taxon>
        <taxon>Oryza sativa</taxon>
    </lineage>
</organism>
<keyword evidence="3" id="KW-0677">Repeat</keyword>
<evidence type="ECO:0000256" key="4">
    <source>
        <dbReference type="ARBA" id="ARBA00022837"/>
    </source>
</evidence>
<dbReference type="HOGENOM" id="CLU_667977_0_0_1"/>